<comment type="caution">
    <text evidence="1">The sequence shown here is derived from an EMBL/GenBank/DDBJ whole genome shotgun (WGS) entry which is preliminary data.</text>
</comment>
<organism evidence="1 2">
    <name type="scientific">Paenibacillus qinlingensis</name>
    <dbReference type="NCBI Taxonomy" id="1837343"/>
    <lineage>
        <taxon>Bacteria</taxon>
        <taxon>Bacillati</taxon>
        <taxon>Bacillota</taxon>
        <taxon>Bacilli</taxon>
        <taxon>Bacillales</taxon>
        <taxon>Paenibacillaceae</taxon>
        <taxon>Paenibacillus</taxon>
    </lineage>
</organism>
<accession>A0ABU1P6Q7</accession>
<dbReference type="Proteomes" id="UP001267290">
    <property type="component" value="Unassembled WGS sequence"/>
</dbReference>
<proteinExistence type="predicted"/>
<evidence type="ECO:0000313" key="2">
    <source>
        <dbReference type="Proteomes" id="UP001267290"/>
    </source>
</evidence>
<gene>
    <name evidence="1" type="ORF">J2736_006710</name>
</gene>
<name>A0ABU1P6Q7_9BACL</name>
<reference evidence="1 2" key="1">
    <citation type="submission" date="2023-07" db="EMBL/GenBank/DDBJ databases">
        <title>Sorghum-associated microbial communities from plants grown in Nebraska, USA.</title>
        <authorList>
            <person name="Schachtman D."/>
        </authorList>
    </citation>
    <scope>NUCLEOTIDE SEQUENCE [LARGE SCALE GENOMIC DNA]</scope>
    <source>
        <strain evidence="1 2">CC258</strain>
    </source>
</reference>
<sequence length="203" mass="21481">MAGEFFKNGQISVRVKLVDPDFSGPVPIEVDGTLTIDQITGVVHIEVDNPIDIASIPNLTVVGMPNLTISALPNLNIASMPSITIADIVNLNIDSLPVLTGTFTVSTAVTGLTYTMNQVNVSNVSVSVLAANANRKQLVLRNQHLSGDVYFFFGTPATLTNGMLLQNGESFKQPDADGFVYKGAITAISANATAKPLLYMEGV</sequence>
<keyword evidence="2" id="KW-1185">Reference proteome</keyword>
<protein>
    <submittedName>
        <fullName evidence="1">Uncharacterized protein</fullName>
    </submittedName>
</protein>
<dbReference type="SUPFAM" id="SSF52058">
    <property type="entry name" value="L domain-like"/>
    <property type="match status" value="1"/>
</dbReference>
<dbReference type="RefSeq" id="WP_310502780.1">
    <property type="nucleotide sequence ID" value="NZ_JAVDSB010000030.1"/>
</dbReference>
<evidence type="ECO:0000313" key="1">
    <source>
        <dbReference type="EMBL" id="MDR6555448.1"/>
    </source>
</evidence>
<dbReference type="EMBL" id="JAVDSB010000030">
    <property type="protein sequence ID" value="MDR6555448.1"/>
    <property type="molecule type" value="Genomic_DNA"/>
</dbReference>